<gene>
    <name evidence="1" type="ORF">HINF_LOCUS31876</name>
    <name evidence="2" type="ORF">HINF_LOCUS39644</name>
</gene>
<evidence type="ECO:0000313" key="2">
    <source>
        <dbReference type="EMBL" id="CAL6042549.1"/>
    </source>
</evidence>
<reference evidence="1" key="1">
    <citation type="submission" date="2023-06" db="EMBL/GenBank/DDBJ databases">
        <authorList>
            <person name="Kurt Z."/>
        </authorList>
    </citation>
    <scope>NUCLEOTIDE SEQUENCE</scope>
</reference>
<protein>
    <submittedName>
        <fullName evidence="2">Hypothetical_protein</fullName>
    </submittedName>
</protein>
<reference evidence="2 3" key="2">
    <citation type="submission" date="2024-07" db="EMBL/GenBank/DDBJ databases">
        <authorList>
            <person name="Akdeniz Z."/>
        </authorList>
    </citation>
    <scope>NUCLEOTIDE SEQUENCE [LARGE SCALE GENOMIC DNA]</scope>
</reference>
<keyword evidence="3" id="KW-1185">Reference proteome</keyword>
<sequence length="172" mass="20514">MSAQNIYTQQYNSEITVIKCQQYKDSEIYHNSDINLNTLRQVIQNDVQLILSYSPMFYKVPFYKLIFDLKKANISLQFSDINIPYQISRFRQNRITFDQLQNIIPNHFLPQNEIISSLLNQQQRQSFIWSKRQKRTNNYKNLQFIQVKDVAPVTPEISEQTKLRDSVSDKNQ</sequence>
<dbReference type="Proteomes" id="UP001642409">
    <property type="component" value="Unassembled WGS sequence"/>
</dbReference>
<evidence type="ECO:0000313" key="1">
    <source>
        <dbReference type="EMBL" id="CAI9944231.1"/>
    </source>
</evidence>
<proteinExistence type="predicted"/>
<dbReference type="AlphaFoldDB" id="A0AA86U9P4"/>
<evidence type="ECO:0000313" key="3">
    <source>
        <dbReference type="Proteomes" id="UP001642409"/>
    </source>
</evidence>
<dbReference type="EMBL" id="CATOUU010000722">
    <property type="protein sequence ID" value="CAI9944231.1"/>
    <property type="molecule type" value="Genomic_DNA"/>
</dbReference>
<name>A0AA86U9P4_9EUKA</name>
<accession>A0AA86U9P4</accession>
<comment type="caution">
    <text evidence="1">The sequence shown here is derived from an EMBL/GenBank/DDBJ whole genome shotgun (WGS) entry which is preliminary data.</text>
</comment>
<dbReference type="EMBL" id="CAXDID020000154">
    <property type="protein sequence ID" value="CAL6042549.1"/>
    <property type="molecule type" value="Genomic_DNA"/>
</dbReference>
<organism evidence="1">
    <name type="scientific">Hexamita inflata</name>
    <dbReference type="NCBI Taxonomy" id="28002"/>
    <lineage>
        <taxon>Eukaryota</taxon>
        <taxon>Metamonada</taxon>
        <taxon>Diplomonadida</taxon>
        <taxon>Hexamitidae</taxon>
        <taxon>Hexamitinae</taxon>
        <taxon>Hexamita</taxon>
    </lineage>
</organism>